<organism evidence="2 3">
    <name type="scientific">Tetranychus urticae</name>
    <name type="common">Two-spotted spider mite</name>
    <dbReference type="NCBI Taxonomy" id="32264"/>
    <lineage>
        <taxon>Eukaryota</taxon>
        <taxon>Metazoa</taxon>
        <taxon>Ecdysozoa</taxon>
        <taxon>Arthropoda</taxon>
        <taxon>Chelicerata</taxon>
        <taxon>Arachnida</taxon>
        <taxon>Acari</taxon>
        <taxon>Acariformes</taxon>
        <taxon>Trombidiformes</taxon>
        <taxon>Prostigmata</taxon>
        <taxon>Eleutherengona</taxon>
        <taxon>Raphignathae</taxon>
        <taxon>Tetranychoidea</taxon>
        <taxon>Tetranychidae</taxon>
        <taxon>Tetranychus</taxon>
    </lineage>
</organism>
<keyword evidence="3" id="KW-1185">Reference proteome</keyword>
<feature type="compositionally biased region" description="Polar residues" evidence="1">
    <location>
        <begin position="1"/>
        <end position="24"/>
    </location>
</feature>
<protein>
    <submittedName>
        <fullName evidence="2">Uncharacterized protein</fullName>
    </submittedName>
</protein>
<proteinExistence type="predicted"/>
<evidence type="ECO:0000313" key="2">
    <source>
        <dbReference type="EnsemblMetazoa" id="tetur38g00710.1"/>
    </source>
</evidence>
<evidence type="ECO:0000313" key="3">
    <source>
        <dbReference type="Proteomes" id="UP000015104"/>
    </source>
</evidence>
<accession>T1L4G5</accession>
<evidence type="ECO:0000256" key="1">
    <source>
        <dbReference type="SAM" id="MobiDB-lite"/>
    </source>
</evidence>
<dbReference type="EnsemblMetazoa" id="tetur38g00710.1">
    <property type="protein sequence ID" value="tetur38g00710.1"/>
    <property type="gene ID" value="tetur38g00710"/>
</dbReference>
<dbReference type="HOGENOM" id="CLU_3385375_0_0_1"/>
<dbReference type="Proteomes" id="UP000015104">
    <property type="component" value="Unassembled WGS sequence"/>
</dbReference>
<reference evidence="3" key="1">
    <citation type="submission" date="2011-08" db="EMBL/GenBank/DDBJ databases">
        <authorList>
            <person name="Rombauts S."/>
        </authorList>
    </citation>
    <scope>NUCLEOTIDE SEQUENCE</scope>
    <source>
        <strain evidence="3">London</strain>
    </source>
</reference>
<name>T1L4G5_TETUR</name>
<sequence length="33" mass="3966">MMKLRSQITVANRHMNFNKSQNNVGKMKENDYH</sequence>
<reference evidence="2" key="2">
    <citation type="submission" date="2015-06" db="UniProtKB">
        <authorList>
            <consortium name="EnsemblMetazoa"/>
        </authorList>
    </citation>
    <scope>IDENTIFICATION</scope>
</reference>
<feature type="region of interest" description="Disordered" evidence="1">
    <location>
        <begin position="1"/>
        <end position="33"/>
    </location>
</feature>
<dbReference type="EMBL" id="CAEY01001083">
    <property type="status" value="NOT_ANNOTATED_CDS"/>
    <property type="molecule type" value="Genomic_DNA"/>
</dbReference>
<dbReference type="AlphaFoldDB" id="T1L4G5"/>